<dbReference type="NCBIfam" id="TIGR00042">
    <property type="entry name" value="RdgB/HAM1 family non-canonical purine NTP pyrophosphatase"/>
    <property type="match status" value="1"/>
</dbReference>
<evidence type="ECO:0000256" key="6">
    <source>
        <dbReference type="ARBA" id="ARBA00023080"/>
    </source>
</evidence>
<proteinExistence type="inferred from homology"/>
<dbReference type="RefSeq" id="WP_022375163.1">
    <property type="nucleotide sequence ID" value="NZ_JAOQJG010000001.1"/>
</dbReference>
<keyword evidence="5 7" id="KW-0460">Magnesium</keyword>
<keyword evidence="2 7" id="KW-0479">Metal-binding</keyword>
<sequence>MRQRLIFATGNEHKMKEIREILDESKYEIVSMKEAGVDIDIVEDGTTFEENALIKAKAVMKVTGQLTLADDSGLEIDALNGEPGIYSSRYLGEDTSYVKKNSVILERLKDVPEEKRSARFVCAVAAAFPDGQSKVIRGTMEGSIGYEIKGENGFGYDPIFYLPQYGKYSAELTSDEKNAISHRGEALRRIREVL</sequence>
<comment type="caution">
    <text evidence="9">The sequence shown here is derived from an EMBL/GenBank/DDBJ whole genome shotgun (WGS) entry which is preliminary data.</text>
</comment>
<feature type="binding site" evidence="7">
    <location>
        <position position="177"/>
    </location>
    <ligand>
        <name>substrate</name>
    </ligand>
</feature>
<evidence type="ECO:0000256" key="2">
    <source>
        <dbReference type="ARBA" id="ARBA00022723"/>
    </source>
</evidence>
<reference evidence="9 10" key="1">
    <citation type="submission" date="2024-04" db="EMBL/GenBank/DDBJ databases">
        <title>Human intestinal bacterial collection.</title>
        <authorList>
            <person name="Pauvert C."/>
            <person name="Hitch T.C.A."/>
            <person name="Clavel T."/>
        </authorList>
    </citation>
    <scope>NUCLEOTIDE SEQUENCE [LARGE SCALE GENOMIC DNA]</scope>
    <source>
        <strain evidence="9 10">CLA-AA-H249</strain>
    </source>
</reference>
<comment type="similarity">
    <text evidence="1 7 8">Belongs to the HAM1 NTPase family.</text>
</comment>
<evidence type="ECO:0000313" key="10">
    <source>
        <dbReference type="Proteomes" id="UP001482154"/>
    </source>
</evidence>
<dbReference type="InterPro" id="IPR002637">
    <property type="entry name" value="RdgB/HAM1"/>
</dbReference>
<keyword evidence="4 7" id="KW-0378">Hydrolase</keyword>
<gene>
    <name evidence="9" type="ORF">AAAU51_04605</name>
</gene>
<dbReference type="HAMAP" id="MF_01405">
    <property type="entry name" value="Non_canon_purine_NTPase"/>
    <property type="match status" value="1"/>
</dbReference>
<dbReference type="Pfam" id="PF01725">
    <property type="entry name" value="Ham1p_like"/>
    <property type="match status" value="1"/>
</dbReference>
<dbReference type="SUPFAM" id="SSF52972">
    <property type="entry name" value="ITPase-like"/>
    <property type="match status" value="1"/>
</dbReference>
<evidence type="ECO:0000313" key="9">
    <source>
        <dbReference type="EMBL" id="MEQ2710454.1"/>
    </source>
</evidence>
<comment type="function">
    <text evidence="7">Pyrophosphatase that catalyzes the hydrolysis of nucleoside triphosphates to their monophosphate derivatives, with a high preference for the non-canonical purine nucleotides XTP (xanthosine triphosphate), dITP (deoxyinosine triphosphate) and ITP. Seems to function as a house-cleaning enzyme that removes non-canonical purine nucleotides from the nucleotide pool, thus preventing their incorporation into DNA/RNA and avoiding chromosomal lesions.</text>
</comment>
<dbReference type="GO" id="GO:0036220">
    <property type="term" value="F:ITP diphosphatase activity"/>
    <property type="evidence" value="ECO:0007669"/>
    <property type="project" value="UniProtKB-EC"/>
</dbReference>
<organism evidence="9 10">
    <name type="scientific">Anaerostipes amylophilus</name>
    <dbReference type="NCBI Taxonomy" id="2981779"/>
    <lineage>
        <taxon>Bacteria</taxon>
        <taxon>Bacillati</taxon>
        <taxon>Bacillota</taxon>
        <taxon>Clostridia</taxon>
        <taxon>Lachnospirales</taxon>
        <taxon>Lachnospiraceae</taxon>
        <taxon>Anaerostipes</taxon>
    </lineage>
</organism>
<evidence type="ECO:0000256" key="3">
    <source>
        <dbReference type="ARBA" id="ARBA00022741"/>
    </source>
</evidence>
<dbReference type="PANTHER" id="PTHR11067:SF9">
    <property type="entry name" value="INOSINE TRIPHOSPHATE PYROPHOSPHATASE"/>
    <property type="match status" value="1"/>
</dbReference>
<comment type="catalytic activity">
    <reaction evidence="7">
        <text>dITP + H2O = dIMP + diphosphate + H(+)</text>
        <dbReference type="Rhea" id="RHEA:28342"/>
        <dbReference type="ChEBI" id="CHEBI:15377"/>
        <dbReference type="ChEBI" id="CHEBI:15378"/>
        <dbReference type="ChEBI" id="CHEBI:33019"/>
        <dbReference type="ChEBI" id="CHEBI:61194"/>
        <dbReference type="ChEBI" id="CHEBI:61382"/>
        <dbReference type="EC" id="3.6.1.66"/>
    </reaction>
</comment>
<dbReference type="EMBL" id="JBBNIN010000005">
    <property type="protein sequence ID" value="MEQ2710454.1"/>
    <property type="molecule type" value="Genomic_DNA"/>
</dbReference>
<accession>A0ABV1ITA9</accession>
<comment type="caution">
    <text evidence="7">Lacks conserved residue(s) required for the propagation of feature annotation.</text>
</comment>
<dbReference type="CDD" id="cd00515">
    <property type="entry name" value="HAM1"/>
    <property type="match status" value="1"/>
</dbReference>
<comment type="catalytic activity">
    <reaction evidence="7">
        <text>ITP + H2O = IMP + diphosphate + H(+)</text>
        <dbReference type="Rhea" id="RHEA:29399"/>
        <dbReference type="ChEBI" id="CHEBI:15377"/>
        <dbReference type="ChEBI" id="CHEBI:15378"/>
        <dbReference type="ChEBI" id="CHEBI:33019"/>
        <dbReference type="ChEBI" id="CHEBI:58053"/>
        <dbReference type="ChEBI" id="CHEBI:61402"/>
        <dbReference type="EC" id="3.6.1.66"/>
    </reaction>
</comment>
<dbReference type="EC" id="3.6.1.66" evidence="7"/>
<evidence type="ECO:0000256" key="7">
    <source>
        <dbReference type="HAMAP-Rule" id="MF_01405"/>
    </source>
</evidence>
<dbReference type="InterPro" id="IPR029001">
    <property type="entry name" value="ITPase-like_fam"/>
</dbReference>
<dbReference type="Proteomes" id="UP001482154">
    <property type="component" value="Unassembled WGS sequence"/>
</dbReference>
<dbReference type="NCBIfam" id="NF011397">
    <property type="entry name" value="PRK14822.1"/>
    <property type="match status" value="1"/>
</dbReference>
<feature type="binding site" evidence="7">
    <location>
        <begin position="9"/>
        <end position="14"/>
    </location>
    <ligand>
        <name>substrate</name>
    </ligand>
</feature>
<feature type="binding site" evidence="7">
    <location>
        <position position="72"/>
    </location>
    <ligand>
        <name>substrate</name>
    </ligand>
</feature>
<evidence type="ECO:0000256" key="4">
    <source>
        <dbReference type="ARBA" id="ARBA00022801"/>
    </source>
</evidence>
<dbReference type="PANTHER" id="PTHR11067">
    <property type="entry name" value="INOSINE TRIPHOSPHATE PYROPHOSPHATASE/HAM1 PROTEIN"/>
    <property type="match status" value="1"/>
</dbReference>
<keyword evidence="10" id="KW-1185">Reference proteome</keyword>
<evidence type="ECO:0000256" key="5">
    <source>
        <dbReference type="ARBA" id="ARBA00022842"/>
    </source>
</evidence>
<feature type="binding site" evidence="7">
    <location>
        <begin position="182"/>
        <end position="183"/>
    </location>
    <ligand>
        <name>substrate</name>
    </ligand>
</feature>
<feature type="binding site" evidence="7">
    <location>
        <begin position="154"/>
        <end position="157"/>
    </location>
    <ligand>
        <name>substrate</name>
    </ligand>
</feature>
<comment type="subunit">
    <text evidence="7">Homodimer.</text>
</comment>
<dbReference type="InterPro" id="IPR020922">
    <property type="entry name" value="dITP/XTP_pyrophosphatase"/>
</dbReference>
<comment type="cofactor">
    <cofactor evidence="7">
        <name>Mg(2+)</name>
        <dbReference type="ChEBI" id="CHEBI:18420"/>
    </cofactor>
    <text evidence="7">Binds 1 Mg(2+) ion per subunit.</text>
</comment>
<keyword evidence="3 7" id="KW-0547">Nucleotide-binding</keyword>
<protein>
    <recommendedName>
        <fullName evidence="7">dITP/XTP pyrophosphatase</fullName>
        <ecNumber evidence="7">3.6.1.66</ecNumber>
    </recommendedName>
    <alternativeName>
        <fullName evidence="7">Non-canonical purine NTP pyrophosphatase</fullName>
    </alternativeName>
    <alternativeName>
        <fullName evidence="7">Non-standard purine NTP pyrophosphatase</fullName>
    </alternativeName>
    <alternativeName>
        <fullName evidence="7">Nucleoside-triphosphate diphosphatase</fullName>
    </alternativeName>
    <alternativeName>
        <fullName evidence="7">Nucleoside-triphosphate pyrophosphatase</fullName>
        <shortName evidence="7">NTPase</shortName>
    </alternativeName>
</protein>
<evidence type="ECO:0000256" key="8">
    <source>
        <dbReference type="RuleBase" id="RU003781"/>
    </source>
</evidence>
<name>A0ABV1ITA9_9FIRM</name>
<feature type="active site" description="Proton acceptor" evidence="7">
    <location>
        <position position="71"/>
    </location>
</feature>
<evidence type="ECO:0000256" key="1">
    <source>
        <dbReference type="ARBA" id="ARBA00008023"/>
    </source>
</evidence>
<dbReference type="Gene3D" id="3.90.950.10">
    <property type="match status" value="1"/>
</dbReference>
<feature type="binding site" evidence="7">
    <location>
        <position position="71"/>
    </location>
    <ligand>
        <name>Mg(2+)</name>
        <dbReference type="ChEBI" id="CHEBI:18420"/>
    </ligand>
</feature>
<comment type="catalytic activity">
    <reaction evidence="7">
        <text>XTP + H2O = XMP + diphosphate + H(+)</text>
        <dbReference type="Rhea" id="RHEA:28610"/>
        <dbReference type="ChEBI" id="CHEBI:15377"/>
        <dbReference type="ChEBI" id="CHEBI:15378"/>
        <dbReference type="ChEBI" id="CHEBI:33019"/>
        <dbReference type="ChEBI" id="CHEBI:57464"/>
        <dbReference type="ChEBI" id="CHEBI:61314"/>
        <dbReference type="EC" id="3.6.1.66"/>
    </reaction>
</comment>
<keyword evidence="6 7" id="KW-0546">Nucleotide metabolism</keyword>